<dbReference type="EMBL" id="LBTJ01000012">
    <property type="protein sequence ID" value="KKQ38326.1"/>
    <property type="molecule type" value="Genomic_DNA"/>
</dbReference>
<dbReference type="GO" id="GO:0044209">
    <property type="term" value="P:AMP salvage"/>
    <property type="evidence" value="ECO:0007669"/>
    <property type="project" value="UniProtKB-UniRule"/>
</dbReference>
<comment type="function">
    <text evidence="5">Catalyzes the reversible transfer of the terminal phosphate group between ATP and AMP. Plays an important role in cellular energy homeostasis and in adenine nucleotide metabolism.</text>
</comment>
<dbReference type="Gene3D" id="3.40.50.300">
    <property type="entry name" value="P-loop containing nucleotide triphosphate hydrolases"/>
    <property type="match status" value="2"/>
</dbReference>
<proteinExistence type="inferred from homology"/>
<evidence type="ECO:0000256" key="5">
    <source>
        <dbReference type="HAMAP-Rule" id="MF_00235"/>
    </source>
</evidence>
<dbReference type="PROSITE" id="PS00113">
    <property type="entry name" value="ADENYLATE_KINASE"/>
    <property type="match status" value="1"/>
</dbReference>
<comment type="pathway">
    <text evidence="5">Purine metabolism; AMP biosynthesis via salvage pathway; AMP from ADP: step 1/1.</text>
</comment>
<organism evidence="8 9">
    <name type="scientific">Candidatus Roizmanbacteria bacterium GW2011_GWA2_37_7</name>
    <dbReference type="NCBI Taxonomy" id="1618481"/>
    <lineage>
        <taxon>Bacteria</taxon>
        <taxon>Candidatus Roizmaniibacteriota</taxon>
    </lineage>
</organism>
<evidence type="ECO:0000313" key="9">
    <source>
        <dbReference type="Proteomes" id="UP000034471"/>
    </source>
</evidence>
<keyword evidence="5 7" id="KW-0067">ATP-binding</keyword>
<feature type="binding site" evidence="5">
    <location>
        <position position="92"/>
    </location>
    <ligand>
        <name>AMP</name>
        <dbReference type="ChEBI" id="CHEBI:456215"/>
    </ligand>
</feature>
<dbReference type="EC" id="2.7.4.3" evidence="5 7"/>
<comment type="caution">
    <text evidence="5">Lacks conserved residue(s) required for the propagation of feature annotation.</text>
</comment>
<feature type="binding site" evidence="5">
    <location>
        <begin position="57"/>
        <end position="59"/>
    </location>
    <ligand>
        <name>AMP</name>
        <dbReference type="ChEBI" id="CHEBI:456215"/>
    </ligand>
</feature>
<accession>A0A0G0KCL8</accession>
<dbReference type="AlphaFoldDB" id="A0A0G0KCL8"/>
<keyword evidence="5" id="KW-0963">Cytoplasm</keyword>
<dbReference type="CDD" id="cd01428">
    <property type="entry name" value="ADK"/>
    <property type="match status" value="1"/>
</dbReference>
<keyword evidence="1 5" id="KW-0808">Transferase</keyword>
<comment type="subcellular location">
    <subcellularLocation>
        <location evidence="5 7">Cytoplasm</location>
    </subcellularLocation>
</comment>
<dbReference type="PRINTS" id="PR00094">
    <property type="entry name" value="ADENYLTKNASE"/>
</dbReference>
<sequence length="375" mass="43575">MKLVLIGIQGSGKSTQGNLLSKYLKIPYLSTGHIFRSIAKEKTKLGKQVKVLMSSGLLIPDDLTIEIVNSYLSRPEYQNGYILDGFPRTLTQAKKYKNNVDKVIYIEIPDKEALWRIAYRNEERNDNTVKAVLKRIELFHAHTNDVIEYYDNEKKLVTIDGTKSIEEVNREILKSLGKQLLRNHIAAWEQKKKSIIAIVGMSGSGKTVATQYFKKMGVPVVSFSNVINDYVDTKKFKHTEQIHHKLRMKFRKKYGMKAMAYLNKEAVTKALEKSNILLIEGLYSWEEYVYLLKHFQEVNIYLLALFTDKSLRYKRLADRKYRSELAVGKERDIHELTDLNKGPAIAYADFLIKNNFSKEDMYNKLDEVYRQIYFA</sequence>
<dbReference type="HAMAP" id="MF_00235">
    <property type="entry name" value="Adenylate_kinase_Adk"/>
    <property type="match status" value="1"/>
</dbReference>
<feature type="binding site" evidence="5">
    <location>
        <position position="31"/>
    </location>
    <ligand>
        <name>AMP</name>
        <dbReference type="ChEBI" id="CHEBI:456215"/>
    </ligand>
</feature>
<feature type="binding site" evidence="5">
    <location>
        <position position="124"/>
    </location>
    <ligand>
        <name>AMP</name>
        <dbReference type="ChEBI" id="CHEBI:456215"/>
    </ligand>
</feature>
<gene>
    <name evidence="5" type="primary">adk</name>
    <name evidence="8" type="ORF">US54_C0012G0023</name>
</gene>
<protein>
    <recommendedName>
        <fullName evidence="5 7">Adenylate kinase</fullName>
        <shortName evidence="5">AK</shortName>
        <ecNumber evidence="5 7">2.7.4.3</ecNumber>
    </recommendedName>
    <alternativeName>
        <fullName evidence="5">ATP-AMP transphosphorylase</fullName>
    </alternativeName>
    <alternativeName>
        <fullName evidence="5">ATP:AMP phosphotransferase</fullName>
    </alternativeName>
    <alternativeName>
        <fullName evidence="5">Adenylate monophosphate kinase</fullName>
    </alternativeName>
</protein>
<feature type="binding site" evidence="5">
    <location>
        <begin position="10"/>
        <end position="15"/>
    </location>
    <ligand>
        <name>ATP</name>
        <dbReference type="ChEBI" id="CHEBI:30616"/>
    </ligand>
</feature>
<dbReference type="PANTHER" id="PTHR23359">
    <property type="entry name" value="NUCLEOTIDE KINASE"/>
    <property type="match status" value="1"/>
</dbReference>
<keyword evidence="4 5" id="KW-0418">Kinase</keyword>
<dbReference type="InterPro" id="IPR033690">
    <property type="entry name" value="Adenylat_kinase_CS"/>
</dbReference>
<comment type="domain">
    <text evidence="5">Consists of three domains, a large central CORE domain and two small peripheral domains, NMPbind and LID, which undergo movements during catalysis. The LID domain closes over the site of phosphoryl transfer upon ATP binding. Assembling and dissambling the active center during each catalytic cycle provides an effective means to prevent ATP hydrolysis.</text>
</comment>
<evidence type="ECO:0000256" key="1">
    <source>
        <dbReference type="ARBA" id="ARBA00022679"/>
    </source>
</evidence>
<comment type="caution">
    <text evidence="8">The sequence shown here is derived from an EMBL/GenBank/DDBJ whole genome shotgun (WGS) entry which is preliminary data.</text>
</comment>
<evidence type="ECO:0000256" key="3">
    <source>
        <dbReference type="ARBA" id="ARBA00022741"/>
    </source>
</evidence>
<dbReference type="GO" id="GO:0005737">
    <property type="term" value="C:cytoplasm"/>
    <property type="evidence" value="ECO:0007669"/>
    <property type="project" value="UniProtKB-SubCell"/>
</dbReference>
<dbReference type="Pfam" id="PF13238">
    <property type="entry name" value="AAA_18"/>
    <property type="match status" value="1"/>
</dbReference>
<dbReference type="SUPFAM" id="SSF52540">
    <property type="entry name" value="P-loop containing nucleoside triphosphate hydrolases"/>
    <property type="match status" value="2"/>
</dbReference>
<evidence type="ECO:0000256" key="7">
    <source>
        <dbReference type="RuleBase" id="RU003331"/>
    </source>
</evidence>
<dbReference type="UniPathway" id="UPA00588">
    <property type="reaction ID" value="UER00649"/>
</dbReference>
<feature type="binding site" evidence="5">
    <location>
        <begin position="85"/>
        <end position="88"/>
    </location>
    <ligand>
        <name>AMP</name>
        <dbReference type="ChEBI" id="CHEBI:456215"/>
    </ligand>
</feature>
<dbReference type="GO" id="GO:0005524">
    <property type="term" value="F:ATP binding"/>
    <property type="evidence" value="ECO:0007669"/>
    <property type="project" value="UniProtKB-UniRule"/>
</dbReference>
<comment type="subunit">
    <text evidence="5 7">Monomer.</text>
</comment>
<feature type="binding site" evidence="5">
    <location>
        <position position="36"/>
    </location>
    <ligand>
        <name>AMP</name>
        <dbReference type="ChEBI" id="CHEBI:456215"/>
    </ligand>
</feature>
<keyword evidence="2 5" id="KW-0545">Nucleotide biosynthesis</keyword>
<comment type="catalytic activity">
    <reaction evidence="5 7">
        <text>AMP + ATP = 2 ADP</text>
        <dbReference type="Rhea" id="RHEA:12973"/>
        <dbReference type="ChEBI" id="CHEBI:30616"/>
        <dbReference type="ChEBI" id="CHEBI:456215"/>
        <dbReference type="ChEBI" id="CHEBI:456216"/>
        <dbReference type="EC" id="2.7.4.3"/>
    </reaction>
</comment>
<evidence type="ECO:0000313" key="8">
    <source>
        <dbReference type="EMBL" id="KKQ38326.1"/>
    </source>
</evidence>
<evidence type="ECO:0000256" key="6">
    <source>
        <dbReference type="RuleBase" id="RU003330"/>
    </source>
</evidence>
<keyword evidence="3 5" id="KW-0547">Nucleotide-binding</keyword>
<dbReference type="Pfam" id="PF00406">
    <property type="entry name" value="ADK"/>
    <property type="match status" value="1"/>
</dbReference>
<dbReference type="InterPro" id="IPR027417">
    <property type="entry name" value="P-loop_NTPase"/>
</dbReference>
<dbReference type="InterPro" id="IPR000850">
    <property type="entry name" value="Adenylat/UMP-CMP_kin"/>
</dbReference>
<dbReference type="STRING" id="1618481.US54_C0012G0023"/>
<feature type="binding site" evidence="5">
    <location>
        <position position="120"/>
    </location>
    <ligand>
        <name>ATP</name>
        <dbReference type="ChEBI" id="CHEBI:30616"/>
    </ligand>
</feature>
<evidence type="ECO:0000256" key="2">
    <source>
        <dbReference type="ARBA" id="ARBA00022727"/>
    </source>
</evidence>
<comment type="similarity">
    <text evidence="5 6">Belongs to the adenylate kinase family.</text>
</comment>
<dbReference type="Proteomes" id="UP000034471">
    <property type="component" value="Unassembled WGS sequence"/>
</dbReference>
<dbReference type="GO" id="GO:0004017">
    <property type="term" value="F:AMP kinase activity"/>
    <property type="evidence" value="ECO:0007669"/>
    <property type="project" value="UniProtKB-UniRule"/>
</dbReference>
<name>A0A0G0KCL8_9BACT</name>
<feature type="binding site" evidence="5">
    <location>
        <position position="135"/>
    </location>
    <ligand>
        <name>AMP</name>
        <dbReference type="ChEBI" id="CHEBI:456215"/>
    </ligand>
</feature>
<evidence type="ECO:0000256" key="4">
    <source>
        <dbReference type="ARBA" id="ARBA00022777"/>
    </source>
</evidence>
<feature type="region of interest" description="NMP" evidence="5">
    <location>
        <begin position="30"/>
        <end position="59"/>
    </location>
</feature>
<dbReference type="PATRIC" id="fig|1618481.3.peg.347"/>
<reference evidence="8 9" key="1">
    <citation type="journal article" date="2015" name="Nature">
        <title>rRNA introns, odd ribosomes, and small enigmatic genomes across a large radiation of phyla.</title>
        <authorList>
            <person name="Brown C.T."/>
            <person name="Hug L.A."/>
            <person name="Thomas B.C."/>
            <person name="Sharon I."/>
            <person name="Castelle C.J."/>
            <person name="Singh A."/>
            <person name="Wilkins M.J."/>
            <person name="Williams K.H."/>
            <person name="Banfield J.F."/>
        </authorList>
    </citation>
    <scope>NUCLEOTIDE SEQUENCE [LARGE SCALE GENOMIC DNA]</scope>
</reference>
<feature type="binding site" evidence="5">
    <location>
        <position position="163"/>
    </location>
    <ligand>
        <name>ATP</name>
        <dbReference type="ChEBI" id="CHEBI:30616"/>
    </ligand>
</feature>